<reference evidence="2" key="2">
    <citation type="submission" date="2015-01" db="EMBL/GenBank/DDBJ databases">
        <title>Evolutionary Origins and Diversification of the Mycorrhizal Mutualists.</title>
        <authorList>
            <consortium name="DOE Joint Genome Institute"/>
            <consortium name="Mycorrhizal Genomics Consortium"/>
            <person name="Kohler A."/>
            <person name="Kuo A."/>
            <person name="Nagy L.G."/>
            <person name="Floudas D."/>
            <person name="Copeland A."/>
            <person name="Barry K.W."/>
            <person name="Cichocki N."/>
            <person name="Veneault-Fourrey C."/>
            <person name="LaButti K."/>
            <person name="Lindquist E.A."/>
            <person name="Lipzen A."/>
            <person name="Lundell T."/>
            <person name="Morin E."/>
            <person name="Murat C."/>
            <person name="Riley R."/>
            <person name="Ohm R."/>
            <person name="Sun H."/>
            <person name="Tunlid A."/>
            <person name="Henrissat B."/>
            <person name="Grigoriev I.V."/>
            <person name="Hibbett D.S."/>
            <person name="Martin F."/>
        </authorList>
    </citation>
    <scope>NUCLEOTIDE SEQUENCE [LARGE SCALE GENOMIC DNA]</scope>
    <source>
        <strain evidence="2">Foug A</strain>
    </source>
</reference>
<dbReference type="AlphaFoldDB" id="A0A0C2Z8I9"/>
<name>A0A0C2Z8I9_9AGAM</name>
<organism evidence="1 2">
    <name type="scientific">Scleroderma citrinum Foug A</name>
    <dbReference type="NCBI Taxonomy" id="1036808"/>
    <lineage>
        <taxon>Eukaryota</taxon>
        <taxon>Fungi</taxon>
        <taxon>Dikarya</taxon>
        <taxon>Basidiomycota</taxon>
        <taxon>Agaricomycotina</taxon>
        <taxon>Agaricomycetes</taxon>
        <taxon>Agaricomycetidae</taxon>
        <taxon>Boletales</taxon>
        <taxon>Sclerodermatineae</taxon>
        <taxon>Sclerodermataceae</taxon>
        <taxon>Scleroderma</taxon>
    </lineage>
</organism>
<evidence type="ECO:0000313" key="2">
    <source>
        <dbReference type="Proteomes" id="UP000053989"/>
    </source>
</evidence>
<dbReference type="EMBL" id="KN822088">
    <property type="protein sequence ID" value="KIM58253.1"/>
    <property type="molecule type" value="Genomic_DNA"/>
</dbReference>
<gene>
    <name evidence="1" type="ORF">SCLCIDRAFT_1218787</name>
</gene>
<keyword evidence="2" id="KW-1185">Reference proteome</keyword>
<evidence type="ECO:0000313" key="1">
    <source>
        <dbReference type="EMBL" id="KIM58253.1"/>
    </source>
</evidence>
<dbReference type="HOGENOM" id="CLU_2086226_0_0_1"/>
<accession>A0A0C2Z8I9</accession>
<sequence length="117" mass="13282">MPPAKRTYTQSSEPGVTLVACDHCHALFLPRGVKSHQIYCFHGPEKVRRRRGDTAAKVAEAQMKRASIPSITCFAYQSYLHPQYLQSKIIAKRFDDVYARCSSRLLLPALRKCSSRL</sequence>
<proteinExistence type="predicted"/>
<dbReference type="InParanoid" id="A0A0C2Z8I9"/>
<reference evidence="1 2" key="1">
    <citation type="submission" date="2014-04" db="EMBL/GenBank/DDBJ databases">
        <authorList>
            <consortium name="DOE Joint Genome Institute"/>
            <person name="Kuo A."/>
            <person name="Kohler A."/>
            <person name="Nagy L.G."/>
            <person name="Floudas D."/>
            <person name="Copeland A."/>
            <person name="Barry K.W."/>
            <person name="Cichocki N."/>
            <person name="Veneault-Fourrey C."/>
            <person name="LaButti K."/>
            <person name="Lindquist E.A."/>
            <person name="Lipzen A."/>
            <person name="Lundell T."/>
            <person name="Morin E."/>
            <person name="Murat C."/>
            <person name="Sun H."/>
            <person name="Tunlid A."/>
            <person name="Henrissat B."/>
            <person name="Grigoriev I.V."/>
            <person name="Hibbett D.S."/>
            <person name="Martin F."/>
            <person name="Nordberg H.P."/>
            <person name="Cantor M.N."/>
            <person name="Hua S.X."/>
        </authorList>
    </citation>
    <scope>NUCLEOTIDE SEQUENCE [LARGE SCALE GENOMIC DNA]</scope>
    <source>
        <strain evidence="1 2">Foug A</strain>
    </source>
</reference>
<dbReference type="Proteomes" id="UP000053989">
    <property type="component" value="Unassembled WGS sequence"/>
</dbReference>
<protein>
    <submittedName>
        <fullName evidence="1">Uncharacterized protein</fullName>
    </submittedName>
</protein>